<dbReference type="AlphaFoldDB" id="A0A7X2Z768"/>
<dbReference type="EMBL" id="WNZX01000002">
    <property type="protein sequence ID" value="MUG69614.1"/>
    <property type="molecule type" value="Genomic_DNA"/>
</dbReference>
<proteinExistence type="predicted"/>
<keyword evidence="2" id="KW-1185">Reference proteome</keyword>
<name>A0A7X2Z768_9BACL</name>
<dbReference type="Proteomes" id="UP000450917">
    <property type="component" value="Unassembled WGS sequence"/>
</dbReference>
<sequence>MKKRREKKMGTAVKPITQTPELKGKYADELLKEALKKPSPSAVERNLRAQSLLKKLRG</sequence>
<organism evidence="1 2">
    <name type="scientific">Paenibacillus validus</name>
    <dbReference type="NCBI Taxonomy" id="44253"/>
    <lineage>
        <taxon>Bacteria</taxon>
        <taxon>Bacillati</taxon>
        <taxon>Bacillota</taxon>
        <taxon>Bacilli</taxon>
        <taxon>Bacillales</taxon>
        <taxon>Paenibacillaceae</taxon>
        <taxon>Paenibacillus</taxon>
    </lineage>
</organism>
<reference evidence="1 2" key="1">
    <citation type="submission" date="2019-11" db="EMBL/GenBank/DDBJ databases">
        <title>Draft genome sequences of five Paenibacillus species of dairy origin.</title>
        <authorList>
            <person name="Olajide A.M."/>
            <person name="Chen S."/>
            <person name="Lapointe G."/>
        </authorList>
    </citation>
    <scope>NUCLEOTIDE SEQUENCE [LARGE SCALE GENOMIC DNA]</scope>
    <source>
        <strain evidence="1 2">2CS3</strain>
    </source>
</reference>
<protein>
    <submittedName>
        <fullName evidence="1">Uncharacterized protein</fullName>
    </submittedName>
</protein>
<accession>A0A7X2Z768</accession>
<gene>
    <name evidence="1" type="ORF">GNP93_02870</name>
</gene>
<comment type="caution">
    <text evidence="1">The sequence shown here is derived from an EMBL/GenBank/DDBJ whole genome shotgun (WGS) entry which is preliminary data.</text>
</comment>
<dbReference type="RefSeq" id="WP_155613965.1">
    <property type="nucleotide sequence ID" value="NZ_JARTHJ010000141.1"/>
</dbReference>
<evidence type="ECO:0000313" key="2">
    <source>
        <dbReference type="Proteomes" id="UP000450917"/>
    </source>
</evidence>
<evidence type="ECO:0000313" key="1">
    <source>
        <dbReference type="EMBL" id="MUG69614.1"/>
    </source>
</evidence>